<protein>
    <submittedName>
        <fullName evidence="3">Uncharacterized protein</fullName>
    </submittedName>
</protein>
<dbReference type="Proteomes" id="UP001189429">
    <property type="component" value="Unassembled WGS sequence"/>
</dbReference>
<feature type="region of interest" description="Disordered" evidence="1">
    <location>
        <begin position="339"/>
        <end position="392"/>
    </location>
</feature>
<name>A0ABN9ST07_9DINO</name>
<feature type="transmembrane region" description="Helical" evidence="2">
    <location>
        <begin position="12"/>
        <end position="33"/>
    </location>
</feature>
<comment type="caution">
    <text evidence="3">The sequence shown here is derived from an EMBL/GenBank/DDBJ whole genome shotgun (WGS) entry which is preliminary data.</text>
</comment>
<keyword evidence="2" id="KW-0472">Membrane</keyword>
<evidence type="ECO:0000256" key="1">
    <source>
        <dbReference type="SAM" id="MobiDB-lite"/>
    </source>
</evidence>
<evidence type="ECO:0000313" key="4">
    <source>
        <dbReference type="Proteomes" id="UP001189429"/>
    </source>
</evidence>
<sequence>MSDVVPPVAVAAFFVIYLGACFFASLSLVTSLIGDTFMKTHLDSKELKRQHMEEQRLLLSAALEDLLAHNSNEESFVSREGFAAMLAGNPVIFDRLRALGIRTDREELDGLFDHLSAESERQDAGLVRIDVLAEAMVSLRGDAKAGQLLDLKLILHSLRRETELQADVARKDADRNQGVIAAVLSEQQRKTDELCFAVATLQSTLASMQDDVSIRLSTLEAAVKENLHQRERREEQEKTEKRDAFAGVNDKLDTMTSKLAVQLQGLNAQIAQMEAKVESAVSDIAEVSTRLGGSSVATREGTLDVGVLENSGASFSGRGSISMWREDTDTTADCDPAAAATAAAAGAGEPTGDKAPAASAHAPADPGGAAAAREEGAAAPAGGSEVEPKLGS</sequence>
<reference evidence="3" key="1">
    <citation type="submission" date="2023-10" db="EMBL/GenBank/DDBJ databases">
        <authorList>
            <person name="Chen Y."/>
            <person name="Shah S."/>
            <person name="Dougan E. K."/>
            <person name="Thang M."/>
            <person name="Chan C."/>
        </authorList>
    </citation>
    <scope>NUCLEOTIDE SEQUENCE [LARGE SCALE GENOMIC DNA]</scope>
</reference>
<feature type="region of interest" description="Disordered" evidence="1">
    <location>
        <begin position="227"/>
        <end position="247"/>
    </location>
</feature>
<accession>A0ABN9ST07</accession>
<gene>
    <name evidence="3" type="ORF">PCOR1329_LOCUS32173</name>
</gene>
<evidence type="ECO:0000313" key="3">
    <source>
        <dbReference type="EMBL" id="CAK0834897.1"/>
    </source>
</evidence>
<organism evidence="3 4">
    <name type="scientific">Prorocentrum cordatum</name>
    <dbReference type="NCBI Taxonomy" id="2364126"/>
    <lineage>
        <taxon>Eukaryota</taxon>
        <taxon>Sar</taxon>
        <taxon>Alveolata</taxon>
        <taxon>Dinophyceae</taxon>
        <taxon>Prorocentrales</taxon>
        <taxon>Prorocentraceae</taxon>
        <taxon>Prorocentrum</taxon>
    </lineage>
</organism>
<dbReference type="EMBL" id="CAUYUJ010012947">
    <property type="protein sequence ID" value="CAK0834897.1"/>
    <property type="molecule type" value="Genomic_DNA"/>
</dbReference>
<feature type="compositionally biased region" description="Basic and acidic residues" evidence="1">
    <location>
        <begin position="227"/>
        <end position="244"/>
    </location>
</feature>
<keyword evidence="2" id="KW-0812">Transmembrane</keyword>
<keyword evidence="4" id="KW-1185">Reference proteome</keyword>
<proteinExistence type="predicted"/>
<feature type="compositionally biased region" description="Low complexity" evidence="1">
    <location>
        <begin position="339"/>
        <end position="385"/>
    </location>
</feature>
<evidence type="ECO:0000256" key="2">
    <source>
        <dbReference type="SAM" id="Phobius"/>
    </source>
</evidence>
<keyword evidence="2" id="KW-1133">Transmembrane helix</keyword>